<dbReference type="AlphaFoldDB" id="A0A1S2M2F9"/>
<proteinExistence type="predicted"/>
<keyword evidence="1" id="KW-0408">Iron</keyword>
<evidence type="ECO:0000259" key="2">
    <source>
        <dbReference type="SMART" id="SM00899"/>
    </source>
</evidence>
<dbReference type="GO" id="GO:0046914">
    <property type="term" value="F:transition metal ion binding"/>
    <property type="evidence" value="ECO:0007669"/>
    <property type="project" value="InterPro"/>
</dbReference>
<dbReference type="SUPFAM" id="SSF50037">
    <property type="entry name" value="C-terminal domain of transcriptional repressors"/>
    <property type="match status" value="1"/>
</dbReference>
<name>A0A1S2M2F9_9BACI</name>
<dbReference type="EMBL" id="MLQS01000024">
    <property type="protein sequence ID" value="OIJ18918.1"/>
    <property type="molecule type" value="Genomic_DNA"/>
</dbReference>
<dbReference type="Proteomes" id="UP000180057">
    <property type="component" value="Unassembled WGS sequence"/>
</dbReference>
<feature type="domain" description="Ferrous iron transporter FeoA-like" evidence="2">
    <location>
        <begin position="1"/>
        <end position="71"/>
    </location>
</feature>
<dbReference type="OrthoDB" id="2111964at2"/>
<accession>A0A1S2M2F9</accession>
<keyword evidence="4" id="KW-1185">Reference proteome</keyword>
<dbReference type="Pfam" id="PF04023">
    <property type="entry name" value="FeoA"/>
    <property type="match status" value="1"/>
</dbReference>
<gene>
    <name evidence="3" type="ORF">BKP45_15455</name>
</gene>
<evidence type="ECO:0000313" key="4">
    <source>
        <dbReference type="Proteomes" id="UP000180057"/>
    </source>
</evidence>
<dbReference type="InterPro" id="IPR008988">
    <property type="entry name" value="Transcriptional_repressor_C"/>
</dbReference>
<dbReference type="InterPro" id="IPR038157">
    <property type="entry name" value="FeoA_core_dom"/>
</dbReference>
<sequence>MLLSLLKRGQKGIVSKIDHPTLRIEALRFGIGVGQSIECCEVIPAGPIIIRKGNQEIAIGRELANVITISKQV</sequence>
<reference evidence="3 4" key="1">
    <citation type="submission" date="2016-10" db="EMBL/GenBank/DDBJ databases">
        <title>Draft genome sequences of four alkaliphilic bacteria belonging to the Anaerobacillus genus.</title>
        <authorList>
            <person name="Bassil N.M."/>
            <person name="Lloyd J.R."/>
        </authorList>
    </citation>
    <scope>NUCLEOTIDE SEQUENCE [LARGE SCALE GENOMIC DNA]</scope>
    <source>
        <strain evidence="3 4">DSM 22531</strain>
    </source>
</reference>
<dbReference type="Gene3D" id="2.30.30.90">
    <property type="match status" value="1"/>
</dbReference>
<organism evidence="3 4">
    <name type="scientific">Anaerobacillus alkalidiazotrophicus</name>
    <dbReference type="NCBI Taxonomy" id="472963"/>
    <lineage>
        <taxon>Bacteria</taxon>
        <taxon>Bacillati</taxon>
        <taxon>Bacillota</taxon>
        <taxon>Bacilli</taxon>
        <taxon>Bacillales</taxon>
        <taxon>Bacillaceae</taxon>
        <taxon>Anaerobacillus</taxon>
    </lineage>
</organism>
<dbReference type="SMART" id="SM00899">
    <property type="entry name" value="FeoA"/>
    <property type="match status" value="1"/>
</dbReference>
<comment type="caution">
    <text evidence="3">The sequence shown here is derived from an EMBL/GenBank/DDBJ whole genome shotgun (WGS) entry which is preliminary data.</text>
</comment>
<dbReference type="STRING" id="472963.BKP45_15455"/>
<evidence type="ECO:0000256" key="1">
    <source>
        <dbReference type="ARBA" id="ARBA00023004"/>
    </source>
</evidence>
<protein>
    <submittedName>
        <fullName evidence="3">Ferrous iron transport protein A</fullName>
    </submittedName>
</protein>
<evidence type="ECO:0000313" key="3">
    <source>
        <dbReference type="EMBL" id="OIJ18918.1"/>
    </source>
</evidence>
<dbReference type="RefSeq" id="WP_071390590.1">
    <property type="nucleotide sequence ID" value="NZ_MLQS01000024.1"/>
</dbReference>
<dbReference type="InterPro" id="IPR007167">
    <property type="entry name" value="Fe-transptr_FeoA-like"/>
</dbReference>